<dbReference type="RefSeq" id="WP_344828354.1">
    <property type="nucleotide sequence ID" value="NZ_BAAAUV010000006.1"/>
</dbReference>
<gene>
    <name evidence="2" type="ORF">GCM10010468_30580</name>
</gene>
<sequence length="164" mass="17667">MLRIMRLALVLALAAGCGGSPKAPAPQPSGYRDGLVEFIPLGVTTGITSVIGSHADLPSKNGQVVFVRLAVINHYRTFHDLDVRKQLLVTSDGRQWEIDGQATSIKRQPTRLSLGSGNRVEFDLYYDIPATARPKELLLYGEPVTDLGVALPEDPGVRAPLAVP</sequence>
<feature type="signal peptide" evidence="1">
    <location>
        <begin position="1"/>
        <end position="25"/>
    </location>
</feature>
<feature type="chain" id="PRO_5047122217" evidence="1">
    <location>
        <begin position="26"/>
        <end position="164"/>
    </location>
</feature>
<accession>A0ABP6QC75</accession>
<comment type="caution">
    <text evidence="2">The sequence shown here is derived from an EMBL/GenBank/DDBJ whole genome shotgun (WGS) entry which is preliminary data.</text>
</comment>
<dbReference type="EMBL" id="BAAAUV010000006">
    <property type="protein sequence ID" value="GAA3211729.1"/>
    <property type="molecule type" value="Genomic_DNA"/>
</dbReference>
<proteinExistence type="predicted"/>
<evidence type="ECO:0000256" key="1">
    <source>
        <dbReference type="SAM" id="SignalP"/>
    </source>
</evidence>
<reference evidence="3" key="1">
    <citation type="journal article" date="2019" name="Int. J. Syst. Evol. Microbiol.">
        <title>The Global Catalogue of Microorganisms (GCM) 10K type strain sequencing project: providing services to taxonomists for standard genome sequencing and annotation.</title>
        <authorList>
            <consortium name="The Broad Institute Genomics Platform"/>
            <consortium name="The Broad Institute Genome Sequencing Center for Infectious Disease"/>
            <person name="Wu L."/>
            <person name="Ma J."/>
        </authorList>
    </citation>
    <scope>NUCLEOTIDE SEQUENCE [LARGE SCALE GENOMIC DNA]</scope>
    <source>
        <strain evidence="3">JCM 9377</strain>
    </source>
</reference>
<dbReference type="Proteomes" id="UP001501237">
    <property type="component" value="Unassembled WGS sequence"/>
</dbReference>
<dbReference type="PROSITE" id="PS51257">
    <property type="entry name" value="PROKAR_LIPOPROTEIN"/>
    <property type="match status" value="1"/>
</dbReference>
<keyword evidence="1" id="KW-0732">Signal</keyword>
<protein>
    <submittedName>
        <fullName evidence="2">DUF4352 domain-containing protein</fullName>
    </submittedName>
</protein>
<name>A0ABP6QC75_9ACTN</name>
<evidence type="ECO:0000313" key="3">
    <source>
        <dbReference type="Proteomes" id="UP001501237"/>
    </source>
</evidence>
<evidence type="ECO:0000313" key="2">
    <source>
        <dbReference type="EMBL" id="GAA3211729.1"/>
    </source>
</evidence>
<keyword evidence="3" id="KW-1185">Reference proteome</keyword>
<organism evidence="2 3">
    <name type="scientific">Actinocorallia longicatena</name>
    <dbReference type="NCBI Taxonomy" id="111803"/>
    <lineage>
        <taxon>Bacteria</taxon>
        <taxon>Bacillati</taxon>
        <taxon>Actinomycetota</taxon>
        <taxon>Actinomycetes</taxon>
        <taxon>Streptosporangiales</taxon>
        <taxon>Thermomonosporaceae</taxon>
        <taxon>Actinocorallia</taxon>
    </lineage>
</organism>